<organism evidence="6 7">
    <name type="scientific">Candidatus Ozemobacter sibiricus</name>
    <dbReference type="NCBI Taxonomy" id="2268124"/>
    <lineage>
        <taxon>Bacteria</taxon>
        <taxon>Candidatus Ozemobacteria</taxon>
        <taxon>Candidatus Ozemobacterales</taxon>
        <taxon>Candidatus Ozemobacteraceae</taxon>
        <taxon>Candidatus Ozemobacter</taxon>
    </lineage>
</organism>
<name>A0A367ZLM1_9BACT</name>
<dbReference type="EMBL" id="QOQW01000017">
    <property type="protein sequence ID" value="RCK79004.1"/>
    <property type="molecule type" value="Genomic_DNA"/>
</dbReference>
<evidence type="ECO:0000256" key="2">
    <source>
        <dbReference type="ARBA" id="ARBA00022980"/>
    </source>
</evidence>
<dbReference type="AlphaFoldDB" id="A0A367ZLM1"/>
<keyword evidence="2 5" id="KW-0689">Ribosomal protein</keyword>
<dbReference type="GO" id="GO:0003735">
    <property type="term" value="F:structural constituent of ribosome"/>
    <property type="evidence" value="ECO:0007669"/>
    <property type="project" value="InterPro"/>
</dbReference>
<dbReference type="NCBIfam" id="NF001764">
    <property type="entry name" value="PRK00504.1"/>
    <property type="match status" value="1"/>
</dbReference>
<protein>
    <recommendedName>
        <fullName evidence="4 5">Large ribosomal subunit protein bL33</fullName>
    </recommendedName>
</protein>
<dbReference type="InterPro" id="IPR001705">
    <property type="entry name" value="Ribosomal_bL33"/>
</dbReference>
<dbReference type="Pfam" id="PF00471">
    <property type="entry name" value="Ribosomal_L33"/>
    <property type="match status" value="1"/>
</dbReference>
<dbReference type="NCBIfam" id="NF001860">
    <property type="entry name" value="PRK00595.1"/>
    <property type="match status" value="1"/>
</dbReference>
<dbReference type="GO" id="GO:1990904">
    <property type="term" value="C:ribonucleoprotein complex"/>
    <property type="evidence" value="ECO:0007669"/>
    <property type="project" value="UniProtKB-KW"/>
</dbReference>
<sequence>MREQITLVCTGCKRKNYTSMKNKRNDPDRIELKKYCPAERKHLPHKEGK</sequence>
<comment type="caution">
    <text evidence="6">The sequence shown here is derived from an EMBL/GenBank/DDBJ whole genome shotgun (WGS) entry which is preliminary data.</text>
</comment>
<dbReference type="SUPFAM" id="SSF57829">
    <property type="entry name" value="Zn-binding ribosomal proteins"/>
    <property type="match status" value="1"/>
</dbReference>
<dbReference type="InterPro" id="IPR011332">
    <property type="entry name" value="Ribosomal_zn-bd"/>
</dbReference>
<reference evidence="6 7" key="1">
    <citation type="submission" date="2018-05" db="EMBL/GenBank/DDBJ databases">
        <title>A metagenomic window into the 2 km-deep terrestrial subsurface aquifer revealed taxonomically and functionally diverse microbial community comprising novel uncultured bacterial lineages.</title>
        <authorList>
            <person name="Kadnikov V.V."/>
            <person name="Mardanov A.V."/>
            <person name="Beletsky A.V."/>
            <person name="Banks D."/>
            <person name="Pimenov N.V."/>
            <person name="Frank Y.A."/>
            <person name="Karnachuk O.V."/>
            <person name="Ravin N.V."/>
        </authorList>
    </citation>
    <scope>NUCLEOTIDE SEQUENCE [LARGE SCALE GENOMIC DNA]</scope>
    <source>
        <strain evidence="6">BY5</strain>
    </source>
</reference>
<dbReference type="NCBIfam" id="TIGR01023">
    <property type="entry name" value="rpmG_bact"/>
    <property type="match status" value="1"/>
</dbReference>
<evidence type="ECO:0000256" key="3">
    <source>
        <dbReference type="ARBA" id="ARBA00023274"/>
    </source>
</evidence>
<dbReference type="GO" id="GO:0005737">
    <property type="term" value="C:cytoplasm"/>
    <property type="evidence" value="ECO:0007669"/>
    <property type="project" value="UniProtKB-ARBA"/>
</dbReference>
<gene>
    <name evidence="5" type="primary">rpmG</name>
    <name evidence="6" type="ORF">OZSIB_0555</name>
</gene>
<dbReference type="Proteomes" id="UP000252355">
    <property type="component" value="Unassembled WGS sequence"/>
</dbReference>
<evidence type="ECO:0000256" key="1">
    <source>
        <dbReference type="ARBA" id="ARBA00007596"/>
    </source>
</evidence>
<dbReference type="Gene3D" id="2.20.28.120">
    <property type="entry name" value="Ribosomal protein L33"/>
    <property type="match status" value="1"/>
</dbReference>
<evidence type="ECO:0000256" key="4">
    <source>
        <dbReference type="ARBA" id="ARBA00035176"/>
    </source>
</evidence>
<dbReference type="PROSITE" id="PS00582">
    <property type="entry name" value="RIBOSOMAL_L33"/>
    <property type="match status" value="1"/>
</dbReference>
<dbReference type="HAMAP" id="MF_00294">
    <property type="entry name" value="Ribosomal_bL33"/>
    <property type="match status" value="1"/>
</dbReference>
<dbReference type="PANTHER" id="PTHR43168:SF2">
    <property type="entry name" value="LARGE RIBOSOMAL SUBUNIT PROTEIN BL33C"/>
    <property type="match status" value="1"/>
</dbReference>
<dbReference type="GO" id="GO:0005840">
    <property type="term" value="C:ribosome"/>
    <property type="evidence" value="ECO:0007669"/>
    <property type="project" value="UniProtKB-KW"/>
</dbReference>
<proteinExistence type="inferred from homology"/>
<comment type="similarity">
    <text evidence="1 5">Belongs to the bacterial ribosomal protein bL33 family.</text>
</comment>
<dbReference type="InterPro" id="IPR038584">
    <property type="entry name" value="Ribosomal_bL33_sf"/>
</dbReference>
<evidence type="ECO:0000256" key="5">
    <source>
        <dbReference type="HAMAP-Rule" id="MF_00294"/>
    </source>
</evidence>
<keyword evidence="3 5" id="KW-0687">Ribonucleoprotein</keyword>
<dbReference type="InterPro" id="IPR018264">
    <property type="entry name" value="Ribosomal_bL33_CS"/>
</dbReference>
<accession>A0A367ZLM1</accession>
<evidence type="ECO:0000313" key="7">
    <source>
        <dbReference type="Proteomes" id="UP000252355"/>
    </source>
</evidence>
<dbReference type="GO" id="GO:0006412">
    <property type="term" value="P:translation"/>
    <property type="evidence" value="ECO:0007669"/>
    <property type="project" value="UniProtKB-UniRule"/>
</dbReference>
<dbReference type="PANTHER" id="PTHR43168">
    <property type="entry name" value="50S RIBOSOMAL PROTEIN L33, CHLOROPLASTIC"/>
    <property type="match status" value="1"/>
</dbReference>
<evidence type="ECO:0000313" key="6">
    <source>
        <dbReference type="EMBL" id="RCK79004.1"/>
    </source>
</evidence>